<proteinExistence type="predicted"/>
<evidence type="ECO:0000313" key="3">
    <source>
        <dbReference type="Proteomes" id="UP000591131"/>
    </source>
</evidence>
<reference evidence="2 3" key="1">
    <citation type="submission" date="2020-04" db="EMBL/GenBank/DDBJ databases">
        <title>Perkinsus chesapeaki whole genome sequence.</title>
        <authorList>
            <person name="Bogema D.R."/>
        </authorList>
    </citation>
    <scope>NUCLEOTIDE SEQUENCE [LARGE SCALE GENOMIC DNA]</scope>
    <source>
        <strain evidence="2">ATCC PRA-425</strain>
    </source>
</reference>
<comment type="caution">
    <text evidence="2">The sequence shown here is derived from an EMBL/GenBank/DDBJ whole genome shotgun (WGS) entry which is preliminary data.</text>
</comment>
<evidence type="ECO:0000313" key="2">
    <source>
        <dbReference type="EMBL" id="KAF4677040.1"/>
    </source>
</evidence>
<keyword evidence="3" id="KW-1185">Reference proteome</keyword>
<evidence type="ECO:0000256" key="1">
    <source>
        <dbReference type="SAM" id="MobiDB-lite"/>
    </source>
</evidence>
<accession>A0A7J6N0T0</accession>
<dbReference type="EMBL" id="JAAPAO010000022">
    <property type="protein sequence ID" value="KAF4677040.1"/>
    <property type="molecule type" value="Genomic_DNA"/>
</dbReference>
<feature type="compositionally biased region" description="Basic and acidic residues" evidence="1">
    <location>
        <begin position="266"/>
        <end position="276"/>
    </location>
</feature>
<feature type="compositionally biased region" description="Low complexity" evidence="1">
    <location>
        <begin position="278"/>
        <end position="289"/>
    </location>
</feature>
<name>A0A7J6N0T0_PERCH</name>
<feature type="region of interest" description="Disordered" evidence="1">
    <location>
        <begin position="243"/>
        <end position="320"/>
    </location>
</feature>
<protein>
    <submittedName>
        <fullName evidence="2">Uncharacterized protein</fullName>
    </submittedName>
</protein>
<feature type="region of interest" description="Disordered" evidence="1">
    <location>
        <begin position="102"/>
        <end position="122"/>
    </location>
</feature>
<gene>
    <name evidence="2" type="ORF">FOL47_003773</name>
</gene>
<sequence length="320" mass="35214">MASADFHYCYRVTYKSEFYIDDTGQRLNFGWMTVRLKDRWPELRGIDHRLVCHDEEGRACSVSEGNINPIFATAAKECKGYNGSTYLVLDLTVVPRSTSLSSVTPGGGSVRERCASPTIADDGPKISRPPRYQYQIFRGDECFISAIHNEIDFSMDDIRKDIEDVWPELSQTNFPLRCRDASAKISSSRNELTTKSSSVDGLFDCFAKEVVRPNGDYILILELTVDPEKGGGKCCSCCGWPKSTSGEEESECQTAKDSNTDDESSEHDLASYHPEDVLSTSSAGLGTSSWVMPVEQHNQGSESSGIAGPYRSSSASPGTK</sequence>
<dbReference type="AlphaFoldDB" id="A0A7J6N0T0"/>
<dbReference type="Proteomes" id="UP000591131">
    <property type="component" value="Unassembled WGS sequence"/>
</dbReference>
<organism evidence="2 3">
    <name type="scientific">Perkinsus chesapeaki</name>
    <name type="common">Clam parasite</name>
    <name type="synonym">Perkinsus andrewsi</name>
    <dbReference type="NCBI Taxonomy" id="330153"/>
    <lineage>
        <taxon>Eukaryota</taxon>
        <taxon>Sar</taxon>
        <taxon>Alveolata</taxon>
        <taxon>Perkinsozoa</taxon>
        <taxon>Perkinsea</taxon>
        <taxon>Perkinsida</taxon>
        <taxon>Perkinsidae</taxon>
        <taxon>Perkinsus</taxon>
    </lineage>
</organism>
<feature type="compositionally biased region" description="Polar residues" evidence="1">
    <location>
        <begin position="311"/>
        <end position="320"/>
    </location>
</feature>